<evidence type="ECO:0000313" key="2">
    <source>
        <dbReference type="EMBL" id="PSJ31184.1"/>
    </source>
</evidence>
<keyword evidence="1" id="KW-0812">Transmembrane</keyword>
<dbReference type="RefSeq" id="WP_106776916.1">
    <property type="nucleotide sequence ID" value="NZ_JYGE01000005.1"/>
</dbReference>
<evidence type="ECO:0000256" key="1">
    <source>
        <dbReference type="SAM" id="Phobius"/>
    </source>
</evidence>
<keyword evidence="1" id="KW-0472">Membrane</keyword>
<keyword evidence="3" id="KW-1185">Reference proteome</keyword>
<feature type="transmembrane region" description="Helical" evidence="1">
    <location>
        <begin position="39"/>
        <end position="57"/>
    </location>
</feature>
<proteinExistence type="predicted"/>
<name>A0A2P7PZN3_9FIRM</name>
<keyword evidence="1" id="KW-1133">Transmembrane helix</keyword>
<dbReference type="EMBL" id="JYGE01000005">
    <property type="protein sequence ID" value="PSJ31184.1"/>
    <property type="molecule type" value="Genomic_DNA"/>
</dbReference>
<gene>
    <name evidence="2" type="ORF">UF10_05940</name>
</gene>
<organism evidence="2 3">
    <name type="scientific">Peptostreptococcus russellii</name>
    <dbReference type="NCBI Taxonomy" id="215200"/>
    <lineage>
        <taxon>Bacteria</taxon>
        <taxon>Bacillati</taxon>
        <taxon>Bacillota</taxon>
        <taxon>Clostridia</taxon>
        <taxon>Peptostreptococcales</taxon>
        <taxon>Peptostreptococcaceae</taxon>
        <taxon>Peptostreptococcus</taxon>
    </lineage>
</organism>
<accession>A0A2P7PZN3</accession>
<comment type="caution">
    <text evidence="2">The sequence shown here is derived from an EMBL/GenBank/DDBJ whole genome shotgun (WGS) entry which is preliminary data.</text>
</comment>
<feature type="transmembrane region" description="Helical" evidence="1">
    <location>
        <begin position="15"/>
        <end position="33"/>
    </location>
</feature>
<dbReference type="AlphaFoldDB" id="A0A2P7PZN3"/>
<reference evidence="2" key="1">
    <citation type="thesis" date="2015" institute="Rutgers" country="The State University of New Jersey, 14 College Farm Rd., New Brunswick, NJ, USA">
        <title>Ammonia toxicity in bacteria and its implications for treatment of and resource recovery from highly nitrogenous organic wastes.</title>
        <authorList>
            <person name="Luther A.K."/>
        </authorList>
    </citation>
    <scope>NUCLEOTIDE SEQUENCE</scope>
    <source>
        <strain evidence="2">RT-10B</strain>
    </source>
</reference>
<sequence>MSKEEKKVSTKKNHWVLKFLVFSLVLLVIAIFGGKSNSTLPNIIGGIYVVAGIAWFYKNTKPLKEA</sequence>
<evidence type="ECO:0000313" key="3">
    <source>
        <dbReference type="Proteomes" id="UP000241434"/>
    </source>
</evidence>
<protein>
    <submittedName>
        <fullName evidence="2">Uncharacterized protein</fullName>
    </submittedName>
</protein>
<dbReference type="Proteomes" id="UP000241434">
    <property type="component" value="Unassembled WGS sequence"/>
</dbReference>